<gene>
    <name evidence="1" type="ORF">NM688_g9268</name>
</gene>
<accession>A0ACC1RL23</accession>
<evidence type="ECO:0000313" key="1">
    <source>
        <dbReference type="EMBL" id="KAJ3519672.1"/>
    </source>
</evidence>
<reference evidence="1" key="1">
    <citation type="submission" date="2022-07" db="EMBL/GenBank/DDBJ databases">
        <title>Genome Sequence of Phlebia brevispora.</title>
        <authorList>
            <person name="Buettner E."/>
        </authorList>
    </citation>
    <scope>NUCLEOTIDE SEQUENCE</scope>
    <source>
        <strain evidence="1">MPL23</strain>
    </source>
</reference>
<evidence type="ECO:0000313" key="2">
    <source>
        <dbReference type="Proteomes" id="UP001148662"/>
    </source>
</evidence>
<sequence length="117" mass="13102">MSNDAVRLARQCASRRLESSLHTDPRSSARCEPNEQVAKQFSSKKLSTAASKFKIKIKPARITRPWKYPGTTGKQAIVDVGTGSFATYRKLQTETPVVDVHYVPEWQSRDVHCTLPA</sequence>
<dbReference type="EMBL" id="JANHOG010002816">
    <property type="protein sequence ID" value="KAJ3519672.1"/>
    <property type="molecule type" value="Genomic_DNA"/>
</dbReference>
<proteinExistence type="predicted"/>
<dbReference type="Proteomes" id="UP001148662">
    <property type="component" value="Unassembled WGS sequence"/>
</dbReference>
<keyword evidence="2" id="KW-1185">Reference proteome</keyword>
<protein>
    <submittedName>
        <fullName evidence="1">Uncharacterized protein</fullName>
    </submittedName>
</protein>
<comment type="caution">
    <text evidence="1">The sequence shown here is derived from an EMBL/GenBank/DDBJ whole genome shotgun (WGS) entry which is preliminary data.</text>
</comment>
<name>A0ACC1RL23_9APHY</name>
<organism evidence="1 2">
    <name type="scientific">Phlebia brevispora</name>
    <dbReference type="NCBI Taxonomy" id="194682"/>
    <lineage>
        <taxon>Eukaryota</taxon>
        <taxon>Fungi</taxon>
        <taxon>Dikarya</taxon>
        <taxon>Basidiomycota</taxon>
        <taxon>Agaricomycotina</taxon>
        <taxon>Agaricomycetes</taxon>
        <taxon>Polyporales</taxon>
        <taxon>Meruliaceae</taxon>
        <taxon>Phlebia</taxon>
    </lineage>
</organism>